<evidence type="ECO:0000313" key="3">
    <source>
        <dbReference type="EMBL" id="PSN61541.1"/>
    </source>
</evidence>
<name>A0A2T2N7V3_CORCC</name>
<sequence>MSKEIDQSLPLLENEEADIPTRKAAHKPAYLRKLSRPNFTILLSIYAILATAVVIFQSLSRKVTPNPYSIYFSAVDEEVKSSNEEPDDTVKLLDMDGYLGTIGVYHGLHCMRRIYWHLHEETYFPNRTSEARSVEIVHARHCLGVVVRDLMCNPDTALYTFGYYPDRDPIPRLKSGAKRQCLKWDPFHKWATERAPGYYPRLQAPANLLKGKIGHQRIKIELPSTEGRLVE</sequence>
<accession>A0A2T2N7V3</accession>
<dbReference type="Proteomes" id="UP000240883">
    <property type="component" value="Unassembled WGS sequence"/>
</dbReference>
<organism evidence="3 4">
    <name type="scientific">Corynespora cassiicola Philippines</name>
    <dbReference type="NCBI Taxonomy" id="1448308"/>
    <lineage>
        <taxon>Eukaryota</taxon>
        <taxon>Fungi</taxon>
        <taxon>Dikarya</taxon>
        <taxon>Ascomycota</taxon>
        <taxon>Pezizomycotina</taxon>
        <taxon>Dothideomycetes</taxon>
        <taxon>Pleosporomycetidae</taxon>
        <taxon>Pleosporales</taxon>
        <taxon>Corynesporascaceae</taxon>
        <taxon>Corynespora</taxon>
    </lineage>
</organism>
<evidence type="ECO:0000256" key="2">
    <source>
        <dbReference type="SAM" id="Phobius"/>
    </source>
</evidence>
<comment type="similarity">
    <text evidence="1">Belongs to the ustYa family.</text>
</comment>
<keyword evidence="2" id="KW-1133">Transmembrane helix</keyword>
<evidence type="ECO:0000256" key="1">
    <source>
        <dbReference type="ARBA" id="ARBA00035112"/>
    </source>
</evidence>
<gene>
    <name evidence="3" type="ORF">BS50DRAFT_504392</name>
</gene>
<dbReference type="Pfam" id="PF11807">
    <property type="entry name" value="UstYa"/>
    <property type="match status" value="1"/>
</dbReference>
<dbReference type="EMBL" id="KZ678144">
    <property type="protein sequence ID" value="PSN61541.1"/>
    <property type="molecule type" value="Genomic_DNA"/>
</dbReference>
<dbReference type="OrthoDB" id="3687641at2759"/>
<dbReference type="PANTHER" id="PTHR33365">
    <property type="entry name" value="YALI0B05434P"/>
    <property type="match status" value="1"/>
</dbReference>
<dbReference type="AlphaFoldDB" id="A0A2T2N7V3"/>
<keyword evidence="2" id="KW-0472">Membrane</keyword>
<keyword evidence="2" id="KW-0812">Transmembrane</keyword>
<feature type="transmembrane region" description="Helical" evidence="2">
    <location>
        <begin position="39"/>
        <end position="59"/>
    </location>
</feature>
<keyword evidence="4" id="KW-1185">Reference proteome</keyword>
<dbReference type="InterPro" id="IPR021765">
    <property type="entry name" value="UstYa-like"/>
</dbReference>
<protein>
    <submittedName>
        <fullName evidence="3">Uncharacterized protein</fullName>
    </submittedName>
</protein>
<evidence type="ECO:0000313" key="4">
    <source>
        <dbReference type="Proteomes" id="UP000240883"/>
    </source>
</evidence>
<proteinExistence type="inferred from homology"/>
<reference evidence="3 4" key="1">
    <citation type="journal article" date="2018" name="Front. Microbiol.">
        <title>Genome-Wide Analysis of Corynespora cassiicola Leaf Fall Disease Putative Effectors.</title>
        <authorList>
            <person name="Lopez D."/>
            <person name="Ribeiro S."/>
            <person name="Label P."/>
            <person name="Fumanal B."/>
            <person name="Venisse J.S."/>
            <person name="Kohler A."/>
            <person name="de Oliveira R.R."/>
            <person name="Labutti K."/>
            <person name="Lipzen A."/>
            <person name="Lail K."/>
            <person name="Bauer D."/>
            <person name="Ohm R.A."/>
            <person name="Barry K.W."/>
            <person name="Spatafora J."/>
            <person name="Grigoriev I.V."/>
            <person name="Martin F.M."/>
            <person name="Pujade-Renaud V."/>
        </authorList>
    </citation>
    <scope>NUCLEOTIDE SEQUENCE [LARGE SCALE GENOMIC DNA]</scope>
    <source>
        <strain evidence="3 4">Philippines</strain>
    </source>
</reference>
<dbReference type="GO" id="GO:0043386">
    <property type="term" value="P:mycotoxin biosynthetic process"/>
    <property type="evidence" value="ECO:0007669"/>
    <property type="project" value="InterPro"/>
</dbReference>
<dbReference type="PANTHER" id="PTHR33365:SF12">
    <property type="entry name" value="TAT PATHWAY SIGNAL SEQUENCE"/>
    <property type="match status" value="1"/>
</dbReference>